<reference evidence="3" key="1">
    <citation type="submission" date="2014-01" db="EMBL/GenBank/DDBJ databases">
        <title>The Genome Sequence of Anopheles melas CM1001059_A (V2).</title>
        <authorList>
            <consortium name="The Broad Institute Genomics Platform"/>
            <person name="Neafsey D.E."/>
            <person name="Besansky N."/>
            <person name="Howell P."/>
            <person name="Walton C."/>
            <person name="Young S.K."/>
            <person name="Zeng Q."/>
            <person name="Gargeya S."/>
            <person name="Fitzgerald M."/>
            <person name="Haas B."/>
            <person name="Abouelleil A."/>
            <person name="Allen A.W."/>
            <person name="Alvarado L."/>
            <person name="Arachchi H.M."/>
            <person name="Berlin A.M."/>
            <person name="Chapman S.B."/>
            <person name="Gainer-Dewar J."/>
            <person name="Goldberg J."/>
            <person name="Griggs A."/>
            <person name="Gujja S."/>
            <person name="Hansen M."/>
            <person name="Howarth C."/>
            <person name="Imamovic A."/>
            <person name="Ireland A."/>
            <person name="Larimer J."/>
            <person name="McCowan C."/>
            <person name="Murphy C."/>
            <person name="Pearson M."/>
            <person name="Poon T.W."/>
            <person name="Priest M."/>
            <person name="Roberts A."/>
            <person name="Saif S."/>
            <person name="Shea T."/>
            <person name="Sisk P."/>
            <person name="Sykes S."/>
            <person name="Wortman J."/>
            <person name="Nusbaum C."/>
            <person name="Birren B."/>
        </authorList>
    </citation>
    <scope>NUCLEOTIDE SEQUENCE [LARGE SCALE GENOMIC DNA]</scope>
    <source>
        <strain evidence="3">CM1001059</strain>
    </source>
</reference>
<feature type="region of interest" description="Disordered" evidence="1">
    <location>
        <begin position="1"/>
        <end position="23"/>
    </location>
</feature>
<keyword evidence="3" id="KW-1185">Reference proteome</keyword>
<accession>A0A182TN71</accession>
<proteinExistence type="predicted"/>
<dbReference type="VEuPathDB" id="VectorBase:AMEC005366"/>
<dbReference type="Proteomes" id="UP000075902">
    <property type="component" value="Unassembled WGS sequence"/>
</dbReference>
<evidence type="ECO:0000256" key="1">
    <source>
        <dbReference type="SAM" id="MobiDB-lite"/>
    </source>
</evidence>
<evidence type="ECO:0000313" key="3">
    <source>
        <dbReference type="Proteomes" id="UP000075902"/>
    </source>
</evidence>
<dbReference type="STRING" id="34690.A0A182TN71"/>
<feature type="compositionally biased region" description="Gly residues" evidence="1">
    <location>
        <begin position="74"/>
        <end position="85"/>
    </location>
</feature>
<protein>
    <submittedName>
        <fullName evidence="2">Uncharacterized protein</fullName>
    </submittedName>
</protein>
<name>A0A182TN71_9DIPT</name>
<reference evidence="2" key="2">
    <citation type="submission" date="2020-05" db="UniProtKB">
        <authorList>
            <consortium name="EnsemblMetazoa"/>
        </authorList>
    </citation>
    <scope>IDENTIFICATION</scope>
    <source>
        <strain evidence="2">CM1001059</strain>
    </source>
</reference>
<feature type="region of interest" description="Disordered" evidence="1">
    <location>
        <begin position="40"/>
        <end position="86"/>
    </location>
</feature>
<dbReference type="AlphaFoldDB" id="A0A182TN71"/>
<dbReference type="EnsemblMetazoa" id="AMEC005366-RA">
    <property type="protein sequence ID" value="AMEC005366-PA"/>
    <property type="gene ID" value="AMEC005366"/>
</dbReference>
<evidence type="ECO:0000313" key="2">
    <source>
        <dbReference type="EnsemblMetazoa" id="AMEC005366-PA"/>
    </source>
</evidence>
<organism evidence="2 3">
    <name type="scientific">Anopheles melas</name>
    <dbReference type="NCBI Taxonomy" id="34690"/>
    <lineage>
        <taxon>Eukaryota</taxon>
        <taxon>Metazoa</taxon>
        <taxon>Ecdysozoa</taxon>
        <taxon>Arthropoda</taxon>
        <taxon>Hexapoda</taxon>
        <taxon>Insecta</taxon>
        <taxon>Pterygota</taxon>
        <taxon>Neoptera</taxon>
        <taxon>Endopterygota</taxon>
        <taxon>Diptera</taxon>
        <taxon>Nematocera</taxon>
        <taxon>Culicoidea</taxon>
        <taxon>Culicidae</taxon>
        <taxon>Anophelinae</taxon>
        <taxon>Anopheles</taxon>
    </lineage>
</organism>
<sequence>MAKDPDALMVGLPEDTSDNDLLDSEIGPNLALLETILAAGNSASSKRSSSKRERSKSVINDEIGNFQLHRKESGGGGVGVGGGSGRNYPLRRQSAISDFKPKVSKWTKVKAAFKWEKTSALPANEIKSTEAMMIPVNNEVARYLRVPSIPCVGSSGDSVFSSSSGIVVSGGSAPGTPGENSLASSAENLTDLNEDAGAATGQRERRKCSNSFPFLFVRHARGTIPGRQSIVGPHRRLLTLALLCWVVRKRGEGVLWVCKSEWRSAPEFDGSQLCKQSSSSLIHAQFDLELRNASLPRSFRVCVCVWAYF</sequence>